<proteinExistence type="predicted"/>
<dbReference type="Pfam" id="PF12796">
    <property type="entry name" value="Ank_2"/>
    <property type="match status" value="1"/>
</dbReference>
<organism evidence="4">
    <name type="scientific">Capitella teleta</name>
    <name type="common">Polychaete worm</name>
    <dbReference type="NCBI Taxonomy" id="283909"/>
    <lineage>
        <taxon>Eukaryota</taxon>
        <taxon>Metazoa</taxon>
        <taxon>Spiralia</taxon>
        <taxon>Lophotrochozoa</taxon>
        <taxon>Annelida</taxon>
        <taxon>Polychaeta</taxon>
        <taxon>Sedentaria</taxon>
        <taxon>Scolecida</taxon>
        <taxon>Capitellidae</taxon>
        <taxon>Capitella</taxon>
    </lineage>
</organism>
<evidence type="ECO:0000256" key="2">
    <source>
        <dbReference type="ARBA" id="ARBA00023043"/>
    </source>
</evidence>
<keyword evidence="6" id="KW-1185">Reference proteome</keyword>
<feature type="repeat" description="ANK" evidence="3">
    <location>
        <begin position="46"/>
        <end position="78"/>
    </location>
</feature>
<feature type="non-terminal residue" evidence="4">
    <location>
        <position position="99"/>
    </location>
</feature>
<dbReference type="GO" id="GO:0010468">
    <property type="term" value="P:regulation of gene expression"/>
    <property type="evidence" value="ECO:0007669"/>
    <property type="project" value="TreeGrafter"/>
</dbReference>
<dbReference type="PROSITE" id="PS50088">
    <property type="entry name" value="ANK_REPEAT"/>
    <property type="match status" value="1"/>
</dbReference>
<evidence type="ECO:0000256" key="1">
    <source>
        <dbReference type="ARBA" id="ARBA00022737"/>
    </source>
</evidence>
<reference evidence="5" key="3">
    <citation type="submission" date="2015-06" db="UniProtKB">
        <authorList>
            <consortium name="EnsemblMetazoa"/>
        </authorList>
    </citation>
    <scope>IDENTIFICATION</scope>
</reference>
<dbReference type="PROSITE" id="PS50297">
    <property type="entry name" value="ANK_REP_REGION"/>
    <property type="match status" value="1"/>
</dbReference>
<reference evidence="6" key="1">
    <citation type="submission" date="2012-12" db="EMBL/GenBank/DDBJ databases">
        <authorList>
            <person name="Hellsten U."/>
            <person name="Grimwood J."/>
            <person name="Chapman J.A."/>
            <person name="Shapiro H."/>
            <person name="Aerts A."/>
            <person name="Otillar R.P."/>
            <person name="Terry A.Y."/>
            <person name="Boore J.L."/>
            <person name="Simakov O."/>
            <person name="Marletaz F."/>
            <person name="Cho S.-J."/>
            <person name="Edsinger-Gonzales E."/>
            <person name="Havlak P."/>
            <person name="Kuo D.-H."/>
            <person name="Larsson T."/>
            <person name="Lv J."/>
            <person name="Arendt D."/>
            <person name="Savage R."/>
            <person name="Osoegawa K."/>
            <person name="de Jong P."/>
            <person name="Lindberg D.R."/>
            <person name="Seaver E.C."/>
            <person name="Weisblat D.A."/>
            <person name="Putnam N.H."/>
            <person name="Grigoriev I.V."/>
            <person name="Rokhsar D.S."/>
        </authorList>
    </citation>
    <scope>NUCLEOTIDE SEQUENCE</scope>
    <source>
        <strain evidence="6">I ESC-2004</strain>
    </source>
</reference>
<dbReference type="EMBL" id="AMQN01010687">
    <property type="status" value="NOT_ANNOTATED_CDS"/>
    <property type="molecule type" value="Genomic_DNA"/>
</dbReference>
<dbReference type="Proteomes" id="UP000014760">
    <property type="component" value="Unassembled WGS sequence"/>
</dbReference>
<sequence>GLDPTRTDNHGALLLHHAAGLRSSSQRMLKNLIMRCRNAVKEKDENGSTPLHCAIAANHQEAAELLLNQGSDTDAQDCSGRTAWDLAELFGSFEIMKLL</sequence>
<keyword evidence="2 3" id="KW-0040">ANK repeat</keyword>
<keyword evidence="1" id="KW-0677">Repeat</keyword>
<dbReference type="HOGENOM" id="CLU_000134_18_9_1"/>
<evidence type="ECO:0000313" key="4">
    <source>
        <dbReference type="EMBL" id="ELT97967.1"/>
    </source>
</evidence>
<dbReference type="SUPFAM" id="SSF48403">
    <property type="entry name" value="Ankyrin repeat"/>
    <property type="match status" value="1"/>
</dbReference>
<dbReference type="PANTHER" id="PTHR24124:SF14">
    <property type="entry name" value="CHROMOSOME UNDETERMINED SCAFFOLD_25, WHOLE GENOME SHOTGUN SEQUENCE"/>
    <property type="match status" value="1"/>
</dbReference>
<dbReference type="PANTHER" id="PTHR24124">
    <property type="entry name" value="ANKYRIN REPEAT FAMILY A"/>
    <property type="match status" value="1"/>
</dbReference>
<evidence type="ECO:0000313" key="6">
    <source>
        <dbReference type="Proteomes" id="UP000014760"/>
    </source>
</evidence>
<dbReference type="InterPro" id="IPR036770">
    <property type="entry name" value="Ankyrin_rpt-contain_sf"/>
</dbReference>
<protein>
    <submittedName>
        <fullName evidence="4 5">Uncharacterized protein</fullName>
    </submittedName>
</protein>
<dbReference type="EMBL" id="KB308384">
    <property type="protein sequence ID" value="ELT97967.1"/>
    <property type="molecule type" value="Genomic_DNA"/>
</dbReference>
<dbReference type="AlphaFoldDB" id="R7TWJ0"/>
<dbReference type="GO" id="GO:0005634">
    <property type="term" value="C:nucleus"/>
    <property type="evidence" value="ECO:0007669"/>
    <property type="project" value="TreeGrafter"/>
</dbReference>
<name>R7TWJ0_CAPTE</name>
<evidence type="ECO:0000256" key="3">
    <source>
        <dbReference type="PROSITE-ProRule" id="PRU00023"/>
    </source>
</evidence>
<dbReference type="SMART" id="SM00248">
    <property type="entry name" value="ANK"/>
    <property type="match status" value="1"/>
</dbReference>
<accession>R7TWJ0</accession>
<dbReference type="OrthoDB" id="7464126at2759"/>
<feature type="non-terminal residue" evidence="4">
    <location>
        <position position="1"/>
    </location>
</feature>
<dbReference type="EnsemblMetazoa" id="CapteT67380">
    <property type="protein sequence ID" value="CapteP67380"/>
    <property type="gene ID" value="CapteG67380"/>
</dbReference>
<dbReference type="Gene3D" id="1.25.40.20">
    <property type="entry name" value="Ankyrin repeat-containing domain"/>
    <property type="match status" value="1"/>
</dbReference>
<reference evidence="4 6" key="2">
    <citation type="journal article" date="2013" name="Nature">
        <title>Insights into bilaterian evolution from three spiralian genomes.</title>
        <authorList>
            <person name="Simakov O."/>
            <person name="Marletaz F."/>
            <person name="Cho S.J."/>
            <person name="Edsinger-Gonzales E."/>
            <person name="Havlak P."/>
            <person name="Hellsten U."/>
            <person name="Kuo D.H."/>
            <person name="Larsson T."/>
            <person name="Lv J."/>
            <person name="Arendt D."/>
            <person name="Savage R."/>
            <person name="Osoegawa K."/>
            <person name="de Jong P."/>
            <person name="Grimwood J."/>
            <person name="Chapman J.A."/>
            <person name="Shapiro H."/>
            <person name="Aerts A."/>
            <person name="Otillar R.P."/>
            <person name="Terry A.Y."/>
            <person name="Boore J.L."/>
            <person name="Grigoriev I.V."/>
            <person name="Lindberg D.R."/>
            <person name="Seaver E.C."/>
            <person name="Weisblat D.A."/>
            <person name="Putnam N.H."/>
            <person name="Rokhsar D.S."/>
        </authorList>
    </citation>
    <scope>NUCLEOTIDE SEQUENCE</scope>
    <source>
        <strain evidence="4 6">I ESC-2004</strain>
    </source>
</reference>
<gene>
    <name evidence="4" type="ORF">CAPTEDRAFT_67380</name>
</gene>
<dbReference type="InterPro" id="IPR002110">
    <property type="entry name" value="Ankyrin_rpt"/>
</dbReference>
<evidence type="ECO:0000313" key="5">
    <source>
        <dbReference type="EnsemblMetazoa" id="CapteP67380"/>
    </source>
</evidence>